<protein>
    <submittedName>
        <fullName evidence="2">Uncharacterized protein</fullName>
    </submittedName>
</protein>
<gene>
    <name evidence="2" type="ORF">PSTT_05359</name>
</gene>
<reference evidence="2" key="1">
    <citation type="submission" date="2017-12" db="EMBL/GenBank/DDBJ databases">
        <title>Gene loss provides genomic basis for host adaptation in cereal stripe rust fungi.</title>
        <authorList>
            <person name="Xia C."/>
        </authorList>
    </citation>
    <scope>NUCLEOTIDE SEQUENCE [LARGE SCALE GENOMIC DNA]</scope>
    <source>
        <strain evidence="2">93-210</strain>
    </source>
</reference>
<dbReference type="EMBL" id="PKSL01000039">
    <property type="protein sequence ID" value="POW11332.1"/>
    <property type="molecule type" value="Genomic_DNA"/>
</dbReference>
<organism evidence="2 3">
    <name type="scientific">Puccinia striiformis</name>
    <dbReference type="NCBI Taxonomy" id="27350"/>
    <lineage>
        <taxon>Eukaryota</taxon>
        <taxon>Fungi</taxon>
        <taxon>Dikarya</taxon>
        <taxon>Basidiomycota</taxon>
        <taxon>Pucciniomycotina</taxon>
        <taxon>Pucciniomycetes</taxon>
        <taxon>Pucciniales</taxon>
        <taxon>Pucciniaceae</taxon>
        <taxon>Puccinia</taxon>
    </lineage>
</organism>
<feature type="compositionally biased region" description="Basic and acidic residues" evidence="1">
    <location>
        <begin position="18"/>
        <end position="27"/>
    </location>
</feature>
<name>A0A2S4VP63_9BASI</name>
<keyword evidence="3" id="KW-1185">Reference proteome</keyword>
<accession>A0A2S4VP63</accession>
<feature type="region of interest" description="Disordered" evidence="1">
    <location>
        <begin position="1"/>
        <end position="27"/>
    </location>
</feature>
<evidence type="ECO:0000313" key="3">
    <source>
        <dbReference type="Proteomes" id="UP000239156"/>
    </source>
</evidence>
<dbReference type="VEuPathDB" id="FungiDB:PSHT_02361"/>
<evidence type="ECO:0000256" key="1">
    <source>
        <dbReference type="SAM" id="MobiDB-lite"/>
    </source>
</evidence>
<comment type="caution">
    <text evidence="2">The sequence shown here is derived from an EMBL/GenBank/DDBJ whole genome shotgun (WGS) entry which is preliminary data.</text>
</comment>
<feature type="region of interest" description="Disordered" evidence="1">
    <location>
        <begin position="211"/>
        <end position="232"/>
    </location>
</feature>
<dbReference type="VEuPathDB" id="FungiDB:PSTT_05359"/>
<sequence length="232" mass="26195">MASYPALHTPQADLTAHPSDHSPEKTKSSFFEHVEIDPKDIPEHLRLEHQKILQIWNVMKSINLTPSSSSSLSSKNEHIEVNIRRAMWGAPDGWNSTQTVLDHIRGVVCNNGIEGIDNWRNYILEEAKGYVTSEGPKSHDPRKGSLGFLQTQSNHRFFSPESRAARDQHLTTTGSPFLYQLLRSKLGRNVEDTLDEDRVELSEDLRDLIDLEGDTLPHGPASEGTRRRGAVW</sequence>
<dbReference type="AlphaFoldDB" id="A0A2S4VP63"/>
<evidence type="ECO:0000313" key="2">
    <source>
        <dbReference type="EMBL" id="POW11332.1"/>
    </source>
</evidence>
<proteinExistence type="predicted"/>
<dbReference type="Proteomes" id="UP000239156">
    <property type="component" value="Unassembled WGS sequence"/>
</dbReference>